<evidence type="ECO:0000256" key="2">
    <source>
        <dbReference type="ARBA" id="ARBA00023315"/>
    </source>
</evidence>
<feature type="non-terminal residue" evidence="4">
    <location>
        <position position="271"/>
    </location>
</feature>
<evidence type="ECO:0000256" key="1">
    <source>
        <dbReference type="ARBA" id="ARBA00022679"/>
    </source>
</evidence>
<proteinExistence type="predicted"/>
<name>X0UII5_9ZZZZ</name>
<dbReference type="InterPro" id="IPR016039">
    <property type="entry name" value="Thiolase-like"/>
</dbReference>
<dbReference type="Pfam" id="PF08541">
    <property type="entry name" value="ACP_syn_III_C"/>
    <property type="match status" value="1"/>
</dbReference>
<dbReference type="EMBL" id="BARS01021608">
    <property type="protein sequence ID" value="GAG05559.1"/>
    <property type="molecule type" value="Genomic_DNA"/>
</dbReference>
<dbReference type="InterPro" id="IPR013747">
    <property type="entry name" value="ACP_syn_III_C"/>
</dbReference>
<dbReference type="Gene3D" id="3.40.47.10">
    <property type="match status" value="1"/>
</dbReference>
<dbReference type="PANTHER" id="PTHR34069:SF2">
    <property type="entry name" value="BETA-KETOACYL-[ACYL-CARRIER-PROTEIN] SYNTHASE III"/>
    <property type="match status" value="1"/>
</dbReference>
<dbReference type="AlphaFoldDB" id="X0UII5"/>
<reference evidence="4" key="1">
    <citation type="journal article" date="2014" name="Front. Microbiol.">
        <title>High frequency of phylogenetically diverse reductive dehalogenase-homologous genes in deep subseafloor sedimentary metagenomes.</title>
        <authorList>
            <person name="Kawai M."/>
            <person name="Futagami T."/>
            <person name="Toyoda A."/>
            <person name="Takaki Y."/>
            <person name="Nishi S."/>
            <person name="Hori S."/>
            <person name="Arai W."/>
            <person name="Tsubouchi T."/>
            <person name="Morono Y."/>
            <person name="Uchiyama I."/>
            <person name="Ito T."/>
            <person name="Fujiyama A."/>
            <person name="Inagaki F."/>
            <person name="Takami H."/>
        </authorList>
    </citation>
    <scope>NUCLEOTIDE SEQUENCE</scope>
    <source>
        <strain evidence="4">Expedition CK06-06</strain>
    </source>
</reference>
<evidence type="ECO:0000259" key="3">
    <source>
        <dbReference type="Pfam" id="PF08541"/>
    </source>
</evidence>
<feature type="domain" description="Beta-ketoacyl-[acyl-carrier-protein] synthase III C-terminal" evidence="3">
    <location>
        <begin position="183"/>
        <end position="262"/>
    </location>
</feature>
<dbReference type="CDD" id="cd00827">
    <property type="entry name" value="init_cond_enzymes"/>
    <property type="match status" value="1"/>
</dbReference>
<evidence type="ECO:0000313" key="4">
    <source>
        <dbReference type="EMBL" id="GAG05559.1"/>
    </source>
</evidence>
<protein>
    <recommendedName>
        <fullName evidence="3">Beta-ketoacyl-[acyl-carrier-protein] synthase III C-terminal domain-containing protein</fullName>
    </recommendedName>
</protein>
<comment type="caution">
    <text evidence="4">The sequence shown here is derived from an EMBL/GenBank/DDBJ whole genome shotgun (WGS) entry which is preliminary data.</text>
</comment>
<dbReference type="GO" id="GO:0016746">
    <property type="term" value="F:acyltransferase activity"/>
    <property type="evidence" value="ECO:0007669"/>
    <property type="project" value="UniProtKB-KW"/>
</dbReference>
<dbReference type="PANTHER" id="PTHR34069">
    <property type="entry name" value="3-OXOACYL-[ACYL-CARRIER-PROTEIN] SYNTHASE 3"/>
    <property type="match status" value="1"/>
</dbReference>
<feature type="non-terminal residue" evidence="4">
    <location>
        <position position="1"/>
    </location>
</feature>
<sequence length="271" mass="29049">FPPPGEKAVANWDEDSISIAAGAGIDCLTGMEREKVDGLYFATTSQPYMVRQNSTIIASALDLRPDTRTGDFVACTKSGTGALLSAFDAVNGGTANSILVCAADCRTGKPGSPQEHLFGDGAAALLMGNEEVIATLEGHYSVSYDFPDRWKSAGEKFEHAWEDRFIRDEGYKRIVLEAITGLLKKYNLDVKDLAKLAYCFPYPRDHAAVAKKLGADPSQIQDTMLTTVGDTGSAYSLMMLVAALEEAKPGDKILVASYGNGSDALLFQVTD</sequence>
<keyword evidence="1" id="KW-0808">Transferase</keyword>
<gene>
    <name evidence="4" type="ORF">S01H1_34675</name>
</gene>
<accession>X0UII5</accession>
<keyword evidence="2" id="KW-0012">Acyltransferase</keyword>
<dbReference type="SUPFAM" id="SSF53901">
    <property type="entry name" value="Thiolase-like"/>
    <property type="match status" value="2"/>
</dbReference>
<dbReference type="GO" id="GO:0044550">
    <property type="term" value="P:secondary metabolite biosynthetic process"/>
    <property type="evidence" value="ECO:0007669"/>
    <property type="project" value="TreeGrafter"/>
</dbReference>
<organism evidence="4">
    <name type="scientific">marine sediment metagenome</name>
    <dbReference type="NCBI Taxonomy" id="412755"/>
    <lineage>
        <taxon>unclassified sequences</taxon>
        <taxon>metagenomes</taxon>
        <taxon>ecological metagenomes</taxon>
    </lineage>
</organism>